<evidence type="ECO:0000313" key="2">
    <source>
        <dbReference type="Proteomes" id="UP000824120"/>
    </source>
</evidence>
<sequence length="171" mass="19489">MSVKTLPINLVSPHDEKNPFTWSNSHRSSPYLWSQLALTAKTTHYSDLIFANNFPGRPLRPYLWSQLALTAKTAHFQGQMIPGAGKPPILSIFIRPLKPYLWSQLSLTAKRPILKVKRIPGVVHGFFRDPEFRPHNFQNFTWTSVKTLPMEPVVPHGQNGPFSRSNYPQSS</sequence>
<gene>
    <name evidence="1" type="ORF">H5410_064079</name>
</gene>
<keyword evidence="2" id="KW-1185">Reference proteome</keyword>
<protein>
    <submittedName>
        <fullName evidence="1">Uncharacterized protein</fullName>
    </submittedName>
</protein>
<comment type="caution">
    <text evidence="1">The sequence shown here is derived from an EMBL/GenBank/DDBJ whole genome shotgun (WGS) entry which is preliminary data.</text>
</comment>
<organism evidence="1 2">
    <name type="scientific">Solanum commersonii</name>
    <name type="common">Commerson's wild potato</name>
    <name type="synonym">Commerson's nightshade</name>
    <dbReference type="NCBI Taxonomy" id="4109"/>
    <lineage>
        <taxon>Eukaryota</taxon>
        <taxon>Viridiplantae</taxon>
        <taxon>Streptophyta</taxon>
        <taxon>Embryophyta</taxon>
        <taxon>Tracheophyta</taxon>
        <taxon>Spermatophyta</taxon>
        <taxon>Magnoliopsida</taxon>
        <taxon>eudicotyledons</taxon>
        <taxon>Gunneridae</taxon>
        <taxon>Pentapetalae</taxon>
        <taxon>asterids</taxon>
        <taxon>lamiids</taxon>
        <taxon>Solanales</taxon>
        <taxon>Solanaceae</taxon>
        <taxon>Solanoideae</taxon>
        <taxon>Solaneae</taxon>
        <taxon>Solanum</taxon>
    </lineage>
</organism>
<evidence type="ECO:0000313" key="1">
    <source>
        <dbReference type="EMBL" id="KAG5568916.1"/>
    </source>
</evidence>
<accession>A0A9J5W0N8</accession>
<dbReference type="Proteomes" id="UP000824120">
    <property type="component" value="Unassembled WGS sequence"/>
</dbReference>
<dbReference type="AlphaFoldDB" id="A0A9J5W0N8"/>
<dbReference type="EMBL" id="JACXVP010000021">
    <property type="protein sequence ID" value="KAG5568916.1"/>
    <property type="molecule type" value="Genomic_DNA"/>
</dbReference>
<proteinExistence type="predicted"/>
<reference evidence="1" key="1">
    <citation type="submission" date="2020-09" db="EMBL/GenBank/DDBJ databases">
        <title>De no assembly of potato wild relative species, Solanum commersonii.</title>
        <authorList>
            <person name="Cho K."/>
        </authorList>
    </citation>
    <scope>NUCLEOTIDE SEQUENCE</scope>
    <source>
        <strain evidence="1">LZ3.2</strain>
        <tissue evidence="1">Leaf</tissue>
    </source>
</reference>
<name>A0A9J5W0N8_SOLCO</name>
<dbReference type="OrthoDB" id="1324364at2759"/>